<name>A0A9N9RZM9_9DIPT</name>
<dbReference type="Gene3D" id="3.30.710.10">
    <property type="entry name" value="Potassium Channel Kv1.1, Chain A"/>
    <property type="match status" value="1"/>
</dbReference>
<dbReference type="CDD" id="cd18186">
    <property type="entry name" value="BTB_POZ_ZBTB_KLHL-like"/>
    <property type="match status" value="1"/>
</dbReference>
<feature type="domain" description="BTB" evidence="2">
    <location>
        <begin position="30"/>
        <end position="97"/>
    </location>
</feature>
<protein>
    <recommendedName>
        <fullName evidence="2">BTB domain-containing protein</fullName>
    </recommendedName>
</protein>
<evidence type="ECO:0000313" key="3">
    <source>
        <dbReference type="EMBL" id="CAG9805854.1"/>
    </source>
</evidence>
<reference evidence="3" key="1">
    <citation type="submission" date="2022-01" db="EMBL/GenBank/DDBJ databases">
        <authorList>
            <person name="King R."/>
        </authorList>
    </citation>
    <scope>NUCLEOTIDE SEQUENCE</scope>
</reference>
<evidence type="ECO:0000256" key="1">
    <source>
        <dbReference type="SAM" id="MobiDB-lite"/>
    </source>
</evidence>
<feature type="compositionally biased region" description="Basic residues" evidence="1">
    <location>
        <begin position="239"/>
        <end position="252"/>
    </location>
</feature>
<feature type="compositionally biased region" description="Low complexity" evidence="1">
    <location>
        <begin position="226"/>
        <end position="238"/>
    </location>
</feature>
<dbReference type="InterPro" id="IPR000210">
    <property type="entry name" value="BTB/POZ_dom"/>
</dbReference>
<organism evidence="3 4">
    <name type="scientific">Chironomus riparius</name>
    <dbReference type="NCBI Taxonomy" id="315576"/>
    <lineage>
        <taxon>Eukaryota</taxon>
        <taxon>Metazoa</taxon>
        <taxon>Ecdysozoa</taxon>
        <taxon>Arthropoda</taxon>
        <taxon>Hexapoda</taxon>
        <taxon>Insecta</taxon>
        <taxon>Pterygota</taxon>
        <taxon>Neoptera</taxon>
        <taxon>Endopterygota</taxon>
        <taxon>Diptera</taxon>
        <taxon>Nematocera</taxon>
        <taxon>Chironomoidea</taxon>
        <taxon>Chironomidae</taxon>
        <taxon>Chironominae</taxon>
        <taxon>Chironomus</taxon>
    </lineage>
</organism>
<dbReference type="Proteomes" id="UP001153620">
    <property type="component" value="Chromosome 2"/>
</dbReference>
<dbReference type="Pfam" id="PF00651">
    <property type="entry name" value="BTB"/>
    <property type="match status" value="1"/>
</dbReference>
<proteinExistence type="predicted"/>
<evidence type="ECO:0000259" key="2">
    <source>
        <dbReference type="PROSITE" id="PS50097"/>
    </source>
</evidence>
<dbReference type="AlphaFoldDB" id="A0A9N9RZM9"/>
<keyword evidence="4" id="KW-1185">Reference proteome</keyword>
<accession>A0A9N9RZM9</accession>
<reference evidence="3" key="2">
    <citation type="submission" date="2022-10" db="EMBL/GenBank/DDBJ databases">
        <authorList>
            <consortium name="ENA_rothamsted_submissions"/>
            <consortium name="culmorum"/>
            <person name="King R."/>
        </authorList>
    </citation>
    <scope>NUCLEOTIDE SEQUENCE</scope>
</reference>
<dbReference type="PANTHER" id="PTHR45774">
    <property type="entry name" value="BTB/POZ DOMAIN-CONTAINING"/>
    <property type="match status" value="1"/>
</dbReference>
<dbReference type="SMART" id="SM00225">
    <property type="entry name" value="BTB"/>
    <property type="match status" value="1"/>
</dbReference>
<dbReference type="EMBL" id="OU895878">
    <property type="protein sequence ID" value="CAG9805854.1"/>
    <property type="molecule type" value="Genomic_DNA"/>
</dbReference>
<dbReference type="SUPFAM" id="SSF54695">
    <property type="entry name" value="POZ domain"/>
    <property type="match status" value="1"/>
</dbReference>
<sequence length="423" mass="49054">MKRVAFEIALNKNISPNEIRESLLDNEFMSDVTFILENGNALFTAHRMFLMTASPLFQKILTENNQKQLNIKIDQISKSIMKEICRYAYTEDVKFTDENKFDVLFAATKFEMKNLIEKTIEFICKQLSEKTVFKTLELNKKFHNLKINLKCFEFIEKNHQKCFGNLEFLKISEDLLRIMMETCKIPGESAANGIKMWTKANNSDDLEELIGLINLKESSDASDTESVASSRISESSRSARGRRPRRTGRNTRKSNQISSYSASKFHVPGTNVNMQQAGMKCFKLIGNMSRKNFKYANLDISAKVDNVFLHALVFVYDLRTTDKEFKISVYQVDNNIRKTLYADQFIMDTSTGPLIGYKFGSEVEIKAFQKIWIKIEFSKQEYRLTFDQYGEMQQHIGSDIMLRRDSECNSYSQIISAIYYNIR</sequence>
<dbReference type="PANTHER" id="PTHR45774:SF3">
    <property type="entry name" value="BTB (POZ) DOMAIN-CONTAINING 2B-RELATED"/>
    <property type="match status" value="1"/>
</dbReference>
<dbReference type="InterPro" id="IPR011333">
    <property type="entry name" value="SKP1/BTB/POZ_sf"/>
</dbReference>
<dbReference type="PROSITE" id="PS50097">
    <property type="entry name" value="BTB"/>
    <property type="match status" value="1"/>
</dbReference>
<feature type="region of interest" description="Disordered" evidence="1">
    <location>
        <begin position="224"/>
        <end position="258"/>
    </location>
</feature>
<gene>
    <name evidence="3" type="ORF">CHIRRI_LOCUS8721</name>
</gene>
<evidence type="ECO:0000313" key="4">
    <source>
        <dbReference type="Proteomes" id="UP001153620"/>
    </source>
</evidence>
<dbReference type="OrthoDB" id="7492888at2759"/>